<name>A0A411ZZV9_9FIRM</name>
<dbReference type="EMBL" id="QRST01000001">
    <property type="protein sequence ID" value="RGQ08376.1"/>
    <property type="molecule type" value="Genomic_DNA"/>
</dbReference>
<accession>A0A411ZZV9</accession>
<organism evidence="1 2">
    <name type="scientific">Megamonas rupellensis</name>
    <dbReference type="NCBI Taxonomy" id="491921"/>
    <lineage>
        <taxon>Bacteria</taxon>
        <taxon>Bacillati</taxon>
        <taxon>Bacillota</taxon>
        <taxon>Negativicutes</taxon>
        <taxon>Selenomonadales</taxon>
        <taxon>Selenomonadaceae</taxon>
        <taxon>Megamonas</taxon>
    </lineage>
</organism>
<protein>
    <submittedName>
        <fullName evidence="1">Uncharacterized protein</fullName>
    </submittedName>
</protein>
<reference evidence="1 2" key="1">
    <citation type="submission" date="2018-08" db="EMBL/GenBank/DDBJ databases">
        <title>A genome reference for cultivated species of the human gut microbiota.</title>
        <authorList>
            <person name="Zou Y."/>
            <person name="Xue W."/>
            <person name="Luo G."/>
        </authorList>
    </citation>
    <scope>NUCLEOTIDE SEQUENCE [LARGE SCALE GENOMIC DNA]</scope>
    <source>
        <strain evidence="1 2">AF29-2</strain>
    </source>
</reference>
<comment type="caution">
    <text evidence="1">The sequence shown here is derived from an EMBL/GenBank/DDBJ whole genome shotgun (WGS) entry which is preliminary data.</text>
</comment>
<sequence length="145" mass="17601">MIYQNILNGLCDIYNLPRIKVIFNKDYLTNPNAGGQYNFITNEIIIDENEQCIMEILFHEFRHYWQYRRYAKIFIWWTCRSMGLFHKLYWTKFCSIEEDARIFGNTLGESNRKDLLGLYSTEQLCYLRDNQTALRYAIDYVENFL</sequence>
<dbReference type="Proteomes" id="UP000284662">
    <property type="component" value="Unassembled WGS sequence"/>
</dbReference>
<evidence type="ECO:0000313" key="1">
    <source>
        <dbReference type="EMBL" id="RGQ08376.1"/>
    </source>
</evidence>
<evidence type="ECO:0000313" key="2">
    <source>
        <dbReference type="Proteomes" id="UP000284662"/>
    </source>
</evidence>
<gene>
    <name evidence="1" type="ORF">DWZ11_00525</name>
</gene>
<dbReference type="RefSeq" id="WP_117975940.1">
    <property type="nucleotide sequence ID" value="NZ_QRST01000001.1"/>
</dbReference>
<proteinExistence type="predicted"/>
<dbReference type="AlphaFoldDB" id="A0A411ZZV9"/>